<feature type="non-terminal residue" evidence="3">
    <location>
        <position position="231"/>
    </location>
</feature>
<proteinExistence type="predicted"/>
<dbReference type="PROSITE" id="PS50089">
    <property type="entry name" value="ZF_RING_2"/>
    <property type="match status" value="1"/>
</dbReference>
<evidence type="ECO:0000259" key="2">
    <source>
        <dbReference type="PROSITE" id="PS50089"/>
    </source>
</evidence>
<keyword evidence="1" id="KW-0479">Metal-binding</keyword>
<dbReference type="InterPro" id="IPR013083">
    <property type="entry name" value="Znf_RING/FYVE/PHD"/>
</dbReference>
<dbReference type="Gene3D" id="3.30.40.10">
    <property type="entry name" value="Zinc/RING finger domain, C3HC4 (zinc finger)"/>
    <property type="match status" value="1"/>
</dbReference>
<organism evidence="3">
    <name type="scientific">Spongospora subterranea</name>
    <dbReference type="NCBI Taxonomy" id="70186"/>
    <lineage>
        <taxon>Eukaryota</taxon>
        <taxon>Sar</taxon>
        <taxon>Rhizaria</taxon>
        <taxon>Endomyxa</taxon>
        <taxon>Phytomyxea</taxon>
        <taxon>Plasmodiophorida</taxon>
        <taxon>Plasmodiophoridae</taxon>
        <taxon>Spongospora</taxon>
    </lineage>
</organism>
<protein>
    <recommendedName>
        <fullName evidence="2">RING-type domain-containing protein</fullName>
    </recommendedName>
</protein>
<dbReference type="AlphaFoldDB" id="A0A0H5QFZ3"/>
<feature type="domain" description="RING-type" evidence="2">
    <location>
        <begin position="185"/>
        <end position="223"/>
    </location>
</feature>
<evidence type="ECO:0000256" key="1">
    <source>
        <dbReference type="PROSITE-ProRule" id="PRU00175"/>
    </source>
</evidence>
<evidence type="ECO:0000313" key="3">
    <source>
        <dbReference type="EMBL" id="CRZ00497.1"/>
    </source>
</evidence>
<name>A0A0H5QFZ3_9EUKA</name>
<accession>A0A0H5QFZ3</accession>
<sequence length="231" mass="25090">MAFLNSIWSGIVGGTSSSCRSNNNFQNDLKNKCNVALGFIKSGRQCANPAIIEPFPSTIQVWKIYLRNVDSPKVIMRTVFLRFSNSVISSIGSRLCSGIYCNATLRIALIIENESEMIEIRAVRSEQLDRGVFGAWGIFDPTGDSGDARGTAYMTLERFDRGQYSSRLRLGSPSGIPEYSSDNGCGICCVEQSGGAKVLYLPCGHSFACLSCSGQLTTCPLCRQAICHLAP</sequence>
<dbReference type="InterPro" id="IPR001841">
    <property type="entry name" value="Znf_RING"/>
</dbReference>
<dbReference type="Pfam" id="PF13920">
    <property type="entry name" value="zf-C3HC4_3"/>
    <property type="match status" value="1"/>
</dbReference>
<dbReference type="GO" id="GO:0008270">
    <property type="term" value="F:zinc ion binding"/>
    <property type="evidence" value="ECO:0007669"/>
    <property type="project" value="UniProtKB-KW"/>
</dbReference>
<dbReference type="EMBL" id="HACM01000055">
    <property type="protein sequence ID" value="CRZ00497.1"/>
    <property type="molecule type" value="Transcribed_RNA"/>
</dbReference>
<keyword evidence="1" id="KW-0863">Zinc-finger</keyword>
<dbReference type="SUPFAM" id="SSF57850">
    <property type="entry name" value="RING/U-box"/>
    <property type="match status" value="1"/>
</dbReference>
<keyword evidence="1" id="KW-0862">Zinc</keyword>
<reference evidence="3" key="1">
    <citation type="submission" date="2015-04" db="EMBL/GenBank/DDBJ databases">
        <title>The genome sequence of the plant pathogenic Rhizarian Plasmodiophora brassicae reveals insights in its biotrophic life cycle and the origin of chitin synthesis.</title>
        <authorList>
            <person name="Schwelm A."/>
            <person name="Fogelqvist J."/>
            <person name="Knaust A."/>
            <person name="Julke S."/>
            <person name="Lilja T."/>
            <person name="Dhandapani V."/>
            <person name="Bonilla-Rosso G."/>
            <person name="Karlsson M."/>
            <person name="Shevchenko A."/>
            <person name="Choi S.R."/>
            <person name="Kim H.G."/>
            <person name="Park J.Y."/>
            <person name="Lim Y.P."/>
            <person name="Ludwig-Muller J."/>
            <person name="Dixelius C."/>
        </authorList>
    </citation>
    <scope>NUCLEOTIDE SEQUENCE</scope>
    <source>
        <tissue evidence="3">Potato root galls</tissue>
    </source>
</reference>